<organism evidence="1">
    <name type="scientific">Companilactobacillus formosensis</name>
    <dbReference type="NCBI Taxonomy" id="1617889"/>
    <lineage>
        <taxon>Bacteria</taxon>
        <taxon>Bacillati</taxon>
        <taxon>Bacillota</taxon>
        <taxon>Bacilli</taxon>
        <taxon>Lactobacillales</taxon>
        <taxon>Lactobacillaceae</taxon>
        <taxon>Companilactobacillus</taxon>
    </lineage>
</organism>
<accession>A0A2P4R5N6</accession>
<protein>
    <submittedName>
        <fullName evidence="1">Uncharacterized protein</fullName>
    </submittedName>
</protein>
<gene>
    <name evidence="1" type="ORF">C2R26_07745</name>
</gene>
<proteinExistence type="predicted"/>
<dbReference type="AlphaFoldDB" id="A0A2P4R5N6"/>
<evidence type="ECO:0000313" key="1">
    <source>
        <dbReference type="EMBL" id="POH36541.1"/>
    </source>
</evidence>
<dbReference type="EMBL" id="PPWZ01000053">
    <property type="protein sequence ID" value="POH36541.1"/>
    <property type="molecule type" value="Genomic_DNA"/>
</dbReference>
<name>A0A2P4R5N6_9LACO</name>
<reference evidence="1" key="1">
    <citation type="submission" date="2018-01" db="EMBL/GenBank/DDBJ databases">
        <title>Genome sequnecing of Lactobacillus formosensis KACC 18721.</title>
        <authorList>
            <person name="Kim S.-J."/>
            <person name="Heo J."/>
        </authorList>
    </citation>
    <scope>NUCLEOTIDE SEQUENCE</scope>
    <source>
        <strain evidence="1">KACC 18721</strain>
    </source>
</reference>
<sequence length="73" mass="9110">MLFKIIFNKNNKFFLIQYKIYVMIFIRKYSMQKSEYQKNVFLLLNLKENIKIFLIKYFYIKLLLIKKGELICQ</sequence>
<comment type="caution">
    <text evidence="1">The sequence shown here is derived from an EMBL/GenBank/DDBJ whole genome shotgun (WGS) entry which is preliminary data.</text>
</comment>